<comment type="caution">
    <text evidence="1">The sequence shown here is derived from an EMBL/GenBank/DDBJ whole genome shotgun (WGS) entry which is preliminary data.</text>
</comment>
<dbReference type="AlphaFoldDB" id="A0A433DGP1"/>
<evidence type="ECO:0000313" key="1">
    <source>
        <dbReference type="EMBL" id="RUP50010.1"/>
    </source>
</evidence>
<dbReference type="InterPro" id="IPR052980">
    <property type="entry name" value="Crinkler_effector"/>
</dbReference>
<gene>
    <name evidence="1" type="ORF">BC936DRAFT_140721</name>
</gene>
<accession>A0A433DGP1</accession>
<organism evidence="1 2">
    <name type="scientific">Jimgerdemannia flammicorona</name>
    <dbReference type="NCBI Taxonomy" id="994334"/>
    <lineage>
        <taxon>Eukaryota</taxon>
        <taxon>Fungi</taxon>
        <taxon>Fungi incertae sedis</taxon>
        <taxon>Mucoromycota</taxon>
        <taxon>Mucoromycotina</taxon>
        <taxon>Endogonomycetes</taxon>
        <taxon>Endogonales</taxon>
        <taxon>Endogonaceae</taxon>
        <taxon>Jimgerdemannia</taxon>
    </lineage>
</organism>
<sequence>MDKYNIPEEAGVSLTEFDIQDIAKILKHYRTTPTLRDDYTAIFDMACDYKARGETSSDEDFIRHPDGKEIAVVGMSTLYVRKSYRKLYKQVFAQQSHCMITGSSGIGLSCFLVYMAIRRLAESDDEEPAIIFFLPKGTSNYYCFCGTLFQCMGSSEDFQPFFDRPDIWRFVDGNSGFRLSKSPIVVAASPRTVSEETGFKTFDKVLRIIYHMAPWSQHELETCRNIIFPTLENELMLKIFDKVGGVPRVVLWQASKWHKEYPNNSEMVMDECFLRIESAIRQIRSAVDLMHCLGEDPNFVFISSQLIHFWPIPGKKFRKVQRRWASNHIMDKIEESFKGELMRRMKTELATRTSWDESKGTLFETFVSLTLRSGGITLRARELNEDRDKEQRKERIALPANPPIQYIRIPANLADLSSREQLIIPTVPNFPVADFFLMPDTIFQVMTSIEHPPLRNELIQIVENMPAYRDSKKSKIRLYFVVPQQIFATFEYQKYRVTKKNKGTDIDSTELAKNKSKVLNRVEQWVLCIDYQIKHK</sequence>
<protein>
    <submittedName>
        <fullName evidence="1">Uncharacterized protein</fullName>
    </submittedName>
</protein>
<evidence type="ECO:0000313" key="2">
    <source>
        <dbReference type="Proteomes" id="UP000268093"/>
    </source>
</evidence>
<reference evidence="1 2" key="1">
    <citation type="journal article" date="2018" name="New Phytol.">
        <title>Phylogenomics of Endogonaceae and evolution of mycorrhizas within Mucoromycota.</title>
        <authorList>
            <person name="Chang Y."/>
            <person name="Desiro A."/>
            <person name="Na H."/>
            <person name="Sandor L."/>
            <person name="Lipzen A."/>
            <person name="Clum A."/>
            <person name="Barry K."/>
            <person name="Grigoriev I.V."/>
            <person name="Martin F.M."/>
            <person name="Stajich J.E."/>
            <person name="Smith M.E."/>
            <person name="Bonito G."/>
            <person name="Spatafora J.W."/>
        </authorList>
    </citation>
    <scope>NUCLEOTIDE SEQUENCE [LARGE SCALE GENOMIC DNA]</scope>
    <source>
        <strain evidence="1 2">GMNB39</strain>
    </source>
</reference>
<dbReference type="OrthoDB" id="19861at2759"/>
<dbReference type="Proteomes" id="UP000268093">
    <property type="component" value="Unassembled WGS sequence"/>
</dbReference>
<keyword evidence="2" id="KW-1185">Reference proteome</keyword>
<dbReference type="EMBL" id="RBNI01001773">
    <property type="protein sequence ID" value="RUP50010.1"/>
    <property type="molecule type" value="Genomic_DNA"/>
</dbReference>
<dbReference type="PANTHER" id="PTHR33129">
    <property type="entry name" value="PROTEIN KINASE DOMAIN-CONTAINING PROTEIN-RELATED"/>
    <property type="match status" value="1"/>
</dbReference>
<dbReference type="PANTHER" id="PTHR33129:SF1">
    <property type="entry name" value="ATP-BINDING PROTEIN"/>
    <property type="match status" value="1"/>
</dbReference>
<name>A0A433DGP1_9FUNG</name>
<proteinExistence type="predicted"/>